<dbReference type="Gene3D" id="3.30.420.250">
    <property type="match status" value="1"/>
</dbReference>
<organism evidence="1 2">
    <name type="scientific">Ancylomarina longa</name>
    <dbReference type="NCBI Taxonomy" id="2487017"/>
    <lineage>
        <taxon>Bacteria</taxon>
        <taxon>Pseudomonadati</taxon>
        <taxon>Bacteroidota</taxon>
        <taxon>Bacteroidia</taxon>
        <taxon>Marinilabiliales</taxon>
        <taxon>Marinifilaceae</taxon>
        <taxon>Ancylomarina</taxon>
    </lineage>
</organism>
<dbReference type="Pfam" id="PF12864">
    <property type="entry name" value="DUF3822"/>
    <property type="match status" value="1"/>
</dbReference>
<dbReference type="Gene3D" id="3.30.420.260">
    <property type="match status" value="1"/>
</dbReference>
<dbReference type="OrthoDB" id="658622at2"/>
<dbReference type="EMBL" id="RJJX01000002">
    <property type="protein sequence ID" value="RUT79640.1"/>
    <property type="molecule type" value="Genomic_DNA"/>
</dbReference>
<accession>A0A434AYL8</accession>
<dbReference type="AlphaFoldDB" id="A0A434AYL8"/>
<evidence type="ECO:0000313" key="2">
    <source>
        <dbReference type="Proteomes" id="UP000282985"/>
    </source>
</evidence>
<dbReference type="InterPro" id="IPR024213">
    <property type="entry name" value="DUF3822"/>
</dbReference>
<dbReference type="RefSeq" id="WP_127342462.1">
    <property type="nucleotide sequence ID" value="NZ_RJJX01000002.1"/>
</dbReference>
<gene>
    <name evidence="1" type="ORF">DLK05_02815</name>
</gene>
<dbReference type="CDD" id="cd24013">
    <property type="entry name" value="ASKHA_ATPase_BT3980-like"/>
    <property type="match status" value="1"/>
</dbReference>
<evidence type="ECO:0000313" key="1">
    <source>
        <dbReference type="EMBL" id="RUT79640.1"/>
    </source>
</evidence>
<proteinExistence type="predicted"/>
<dbReference type="Proteomes" id="UP000282985">
    <property type="component" value="Unassembled WGS sequence"/>
</dbReference>
<name>A0A434AYL8_9BACT</name>
<keyword evidence="2" id="KW-1185">Reference proteome</keyword>
<reference evidence="1 2" key="1">
    <citation type="submission" date="2018-11" db="EMBL/GenBank/DDBJ databases">
        <title>Parancylomarina longa gen. nov., sp. nov., isolated from sediments of southern Okinawa.</title>
        <authorList>
            <person name="Fu T."/>
        </authorList>
    </citation>
    <scope>NUCLEOTIDE SEQUENCE [LARGE SCALE GENOMIC DNA]</scope>
    <source>
        <strain evidence="1 2">T3-2 S1-C</strain>
    </source>
</reference>
<comment type="caution">
    <text evidence="1">The sequence shown here is derived from an EMBL/GenBank/DDBJ whole genome shotgun (WGS) entry which is preliminary data.</text>
</comment>
<sequence>MDDFVFVDSSFDQNKTKEYNLSIQLGLDGFSFSILDSNKNCISLNAYTPFQDKSDSDPINSFKENLRNSTILNLPFQKVSVLWISQESILIPSEFFSPEFAHESYQLCHSLDKSEKLVWNKMKELDSWSVFSIPEAFKDLLESHYSNISLLHHTFPFLNTSLSQSKLENQPNVFVNVQKDFFHLIIPNPNRKHFINNFAYKEDTDLAYYILNIYKQQKLNNEKSKLILDGIIQEDSKVIQLLRKYLGQVEVRNLPSDLRMKDDIPQKEYNQFINLLNLSMCE</sequence>
<protein>
    <submittedName>
        <fullName evidence="1">DUF3822 family protein</fullName>
    </submittedName>
</protein>